<dbReference type="SUPFAM" id="SSF56784">
    <property type="entry name" value="HAD-like"/>
    <property type="match status" value="1"/>
</dbReference>
<dbReference type="Proteomes" id="UP001431209">
    <property type="component" value="Unassembled WGS sequence"/>
</dbReference>
<dbReference type="SMART" id="SM00577">
    <property type="entry name" value="CPDc"/>
    <property type="match status" value="1"/>
</dbReference>
<dbReference type="EMBL" id="JAOPGA020000489">
    <property type="protein sequence ID" value="KAL0478961.1"/>
    <property type="molecule type" value="Genomic_DNA"/>
</dbReference>
<comment type="caution">
    <text evidence="2">The sequence shown here is derived from an EMBL/GenBank/DDBJ whole genome shotgun (WGS) entry which is preliminary data.</text>
</comment>
<evidence type="ECO:0000259" key="1">
    <source>
        <dbReference type="PROSITE" id="PS50969"/>
    </source>
</evidence>
<dbReference type="InterPro" id="IPR036412">
    <property type="entry name" value="HAD-like_sf"/>
</dbReference>
<dbReference type="InterPro" id="IPR011948">
    <property type="entry name" value="Dullard_phosphatase"/>
</dbReference>
<feature type="domain" description="FCP1 homology" evidence="1">
    <location>
        <begin position="115"/>
        <end position="275"/>
    </location>
</feature>
<dbReference type="InterPro" id="IPR050365">
    <property type="entry name" value="TIM50"/>
</dbReference>
<organism evidence="2 3">
    <name type="scientific">Acrasis kona</name>
    <dbReference type="NCBI Taxonomy" id="1008807"/>
    <lineage>
        <taxon>Eukaryota</taxon>
        <taxon>Discoba</taxon>
        <taxon>Heterolobosea</taxon>
        <taxon>Tetramitia</taxon>
        <taxon>Eutetramitia</taxon>
        <taxon>Acrasidae</taxon>
        <taxon>Acrasis</taxon>
    </lineage>
</organism>
<evidence type="ECO:0000313" key="2">
    <source>
        <dbReference type="EMBL" id="KAL0478961.1"/>
    </source>
</evidence>
<dbReference type="InterPro" id="IPR004274">
    <property type="entry name" value="FCP1_dom"/>
</dbReference>
<reference evidence="2 3" key="1">
    <citation type="submission" date="2024-03" db="EMBL/GenBank/DDBJ databases">
        <title>The Acrasis kona genome and developmental transcriptomes reveal deep origins of eukaryotic multicellular pathways.</title>
        <authorList>
            <person name="Sheikh S."/>
            <person name="Fu C.-J."/>
            <person name="Brown M.W."/>
            <person name="Baldauf S.L."/>
        </authorList>
    </citation>
    <scope>NUCLEOTIDE SEQUENCE [LARGE SCALE GENOMIC DNA]</scope>
    <source>
        <strain evidence="2 3">ATCC MYA-3509</strain>
    </source>
</reference>
<gene>
    <name evidence="2" type="ORF">AKO1_007875</name>
</gene>
<evidence type="ECO:0000313" key="3">
    <source>
        <dbReference type="Proteomes" id="UP001431209"/>
    </source>
</evidence>
<protein>
    <recommendedName>
        <fullName evidence="1">FCP1 homology domain-containing protein</fullName>
    </recommendedName>
</protein>
<dbReference type="PANTHER" id="PTHR12210">
    <property type="entry name" value="DULLARD PROTEIN PHOSPHATASE"/>
    <property type="match status" value="1"/>
</dbReference>
<name>A0AAW2YN95_9EUKA</name>
<dbReference type="CDD" id="cd07521">
    <property type="entry name" value="HAD_FCP1-like"/>
    <property type="match status" value="1"/>
</dbReference>
<dbReference type="InterPro" id="IPR023214">
    <property type="entry name" value="HAD_sf"/>
</dbReference>
<proteinExistence type="predicted"/>
<keyword evidence="3" id="KW-1185">Reference proteome</keyword>
<dbReference type="FunFam" id="3.40.50.1000:FF:000093">
    <property type="entry name" value="NLI interacting factor-like phosphatase family protein"/>
    <property type="match status" value="1"/>
</dbReference>
<dbReference type="Gene3D" id="3.40.50.1000">
    <property type="entry name" value="HAD superfamily/HAD-like"/>
    <property type="match status" value="1"/>
</dbReference>
<dbReference type="GO" id="GO:0016791">
    <property type="term" value="F:phosphatase activity"/>
    <property type="evidence" value="ECO:0007669"/>
    <property type="project" value="InterPro"/>
</dbReference>
<dbReference type="PROSITE" id="PS50969">
    <property type="entry name" value="FCP1"/>
    <property type="match status" value="1"/>
</dbReference>
<dbReference type="AlphaFoldDB" id="A0AAW2YN95"/>
<sequence>MLQYRSLKKKLEESGGSNCVAKQEPTCGVECGNATQAEDIKEGKTLVTSPAITVNEFKLIRSGEDSPENGGKTYFVQEIQRRLPRIEKKHNVFTDDFKIPVKPDVADLTFRLPDCKSDRHTLVLDLDETLVHSSLEIQKQYDRLLHVEMDGNLFDVYVKFRPYLFQFLQEVSKLYEIIVFTSSIESYADKLLDILDPEKCIFHHRIFRDACIQHGRYFIKNLDVLNRDLSRTIIVDDSPRSYFYHKSNGIHIKGYFGDSPSDNELEKLVPLLRHLLSAKDVRLEISTKLDSD</sequence>
<accession>A0AAW2YN95</accession>
<dbReference type="Pfam" id="PF03031">
    <property type="entry name" value="NIF"/>
    <property type="match status" value="1"/>
</dbReference>
<dbReference type="NCBIfam" id="TIGR02251">
    <property type="entry name" value="HIF-SF_euk"/>
    <property type="match status" value="1"/>
</dbReference>